<accession>W9RG32</accession>
<dbReference type="SUPFAM" id="SSF58113">
    <property type="entry name" value="Apolipoprotein A-I"/>
    <property type="match status" value="1"/>
</dbReference>
<evidence type="ECO:0000256" key="2">
    <source>
        <dbReference type="SAM" id="MobiDB-lite"/>
    </source>
</evidence>
<feature type="compositionally biased region" description="Basic and acidic residues" evidence="2">
    <location>
        <begin position="95"/>
        <end position="115"/>
    </location>
</feature>
<feature type="coiled-coil region" evidence="1">
    <location>
        <begin position="3"/>
        <end position="34"/>
    </location>
</feature>
<reference evidence="4" key="1">
    <citation type="submission" date="2013-01" db="EMBL/GenBank/DDBJ databases">
        <title>Draft Genome Sequence of a Mulberry Tree, Morus notabilis C.K. Schneid.</title>
        <authorList>
            <person name="He N."/>
            <person name="Zhao S."/>
        </authorList>
    </citation>
    <scope>NUCLEOTIDE SEQUENCE</scope>
</reference>
<keyword evidence="1" id="KW-0175">Coiled coil</keyword>
<protein>
    <submittedName>
        <fullName evidence="3">Uncharacterized protein</fullName>
    </submittedName>
</protein>
<proteinExistence type="predicted"/>
<dbReference type="AlphaFoldDB" id="W9RG32"/>
<sequence>MVARKTEERFETVEKEMKEMREAMKKEVSEVKAELIQSVTDLRRFWEENMKNSSLAVPAPEKLKAIVTTIDGGATSNDSGEKDGPRAEVVLGTQEEIRTGDNHAGDRRAPRDLGRDYAGGGILRCDGGREAPMRNQRGEALGHRGDWWSATGEEGFRRNGGGTGGGVGAQGYGGGEAWRGGVREDGQLDFSRTAFPHGVGNTENLGGTWEDEKKSLRTKSGWPITGGT</sequence>
<feature type="region of interest" description="Disordered" evidence="2">
    <location>
        <begin position="91"/>
        <end position="115"/>
    </location>
</feature>
<dbReference type="Proteomes" id="UP000030645">
    <property type="component" value="Unassembled WGS sequence"/>
</dbReference>
<keyword evidence="4" id="KW-1185">Reference proteome</keyword>
<feature type="compositionally biased region" description="Gly residues" evidence="2">
    <location>
        <begin position="158"/>
        <end position="178"/>
    </location>
</feature>
<evidence type="ECO:0000313" key="3">
    <source>
        <dbReference type="EMBL" id="EXB89242.1"/>
    </source>
</evidence>
<evidence type="ECO:0000313" key="4">
    <source>
        <dbReference type="Proteomes" id="UP000030645"/>
    </source>
</evidence>
<gene>
    <name evidence="3" type="ORF">L484_006796</name>
</gene>
<organism evidence="3 4">
    <name type="scientific">Morus notabilis</name>
    <dbReference type="NCBI Taxonomy" id="981085"/>
    <lineage>
        <taxon>Eukaryota</taxon>
        <taxon>Viridiplantae</taxon>
        <taxon>Streptophyta</taxon>
        <taxon>Embryophyta</taxon>
        <taxon>Tracheophyta</taxon>
        <taxon>Spermatophyta</taxon>
        <taxon>Magnoliopsida</taxon>
        <taxon>eudicotyledons</taxon>
        <taxon>Gunneridae</taxon>
        <taxon>Pentapetalae</taxon>
        <taxon>rosids</taxon>
        <taxon>fabids</taxon>
        <taxon>Rosales</taxon>
        <taxon>Moraceae</taxon>
        <taxon>Moreae</taxon>
        <taxon>Morus</taxon>
    </lineage>
</organism>
<dbReference type="EMBL" id="KE345004">
    <property type="protein sequence ID" value="EXB89242.1"/>
    <property type="molecule type" value="Genomic_DNA"/>
</dbReference>
<evidence type="ECO:0000256" key="1">
    <source>
        <dbReference type="SAM" id="Coils"/>
    </source>
</evidence>
<feature type="region of interest" description="Disordered" evidence="2">
    <location>
        <begin position="157"/>
        <end position="228"/>
    </location>
</feature>
<name>W9RG32_9ROSA</name>